<proteinExistence type="predicted"/>
<dbReference type="Proteomes" id="UP000824001">
    <property type="component" value="Unassembled WGS sequence"/>
</dbReference>
<dbReference type="EMBL" id="DVJK01000043">
    <property type="protein sequence ID" value="HIS66218.1"/>
    <property type="molecule type" value="Genomic_DNA"/>
</dbReference>
<comment type="caution">
    <text evidence="2">The sequence shown here is derived from an EMBL/GenBank/DDBJ whole genome shotgun (WGS) entry which is preliminary data.</text>
</comment>
<name>A0A9D1JUX7_9FIRM</name>
<reference evidence="2" key="1">
    <citation type="submission" date="2020-10" db="EMBL/GenBank/DDBJ databases">
        <authorList>
            <person name="Gilroy R."/>
        </authorList>
    </citation>
    <scope>NUCLEOTIDE SEQUENCE</scope>
    <source>
        <strain evidence="2">ChiHjej10B9-9673</strain>
    </source>
</reference>
<protein>
    <submittedName>
        <fullName evidence="2">Uncharacterized protein</fullName>
    </submittedName>
</protein>
<gene>
    <name evidence="2" type="ORF">IAC18_01520</name>
</gene>
<organism evidence="2 3">
    <name type="scientific">Candidatus Scatomorpha merdipullorum</name>
    <dbReference type="NCBI Taxonomy" id="2840927"/>
    <lineage>
        <taxon>Bacteria</taxon>
        <taxon>Bacillati</taxon>
        <taxon>Bacillota</taxon>
        <taxon>Clostridia</taxon>
        <taxon>Eubacteriales</taxon>
        <taxon>Candidatus Scatomorpha</taxon>
    </lineage>
</organism>
<keyword evidence="1" id="KW-1133">Transmembrane helix</keyword>
<feature type="transmembrane region" description="Helical" evidence="1">
    <location>
        <begin position="44"/>
        <end position="63"/>
    </location>
</feature>
<evidence type="ECO:0000256" key="1">
    <source>
        <dbReference type="SAM" id="Phobius"/>
    </source>
</evidence>
<reference evidence="2" key="2">
    <citation type="journal article" date="2021" name="PeerJ">
        <title>Extensive microbial diversity within the chicken gut microbiome revealed by metagenomics and culture.</title>
        <authorList>
            <person name="Gilroy R."/>
            <person name="Ravi A."/>
            <person name="Getino M."/>
            <person name="Pursley I."/>
            <person name="Horton D.L."/>
            <person name="Alikhan N.F."/>
            <person name="Baker D."/>
            <person name="Gharbi K."/>
            <person name="Hall N."/>
            <person name="Watson M."/>
            <person name="Adriaenssens E.M."/>
            <person name="Foster-Nyarko E."/>
            <person name="Jarju S."/>
            <person name="Secka A."/>
            <person name="Antonio M."/>
            <person name="Oren A."/>
            <person name="Chaudhuri R.R."/>
            <person name="La Ragione R."/>
            <person name="Hildebrand F."/>
            <person name="Pallen M.J."/>
        </authorList>
    </citation>
    <scope>NUCLEOTIDE SEQUENCE</scope>
    <source>
        <strain evidence="2">ChiHjej10B9-9673</strain>
    </source>
</reference>
<feature type="transmembrane region" description="Helical" evidence="1">
    <location>
        <begin position="12"/>
        <end position="32"/>
    </location>
</feature>
<sequence>MIKRLKALRLRVEFGMWLGVAVAAYAFALALWRVLGLPGMAAGALEWAFSAVWLLLIACLALIPRSRPDEMSAAAFARASKYSGRLLFASMWVLLVMLSPFMDGWFEGFTRSRWNLMAFVSGALLAAYLCRVLVFIYFDRRGSEDD</sequence>
<feature type="transmembrane region" description="Helical" evidence="1">
    <location>
        <begin position="84"/>
        <end position="102"/>
    </location>
</feature>
<evidence type="ECO:0000313" key="3">
    <source>
        <dbReference type="Proteomes" id="UP000824001"/>
    </source>
</evidence>
<dbReference type="AlphaFoldDB" id="A0A9D1JUX7"/>
<accession>A0A9D1JUX7</accession>
<keyword evidence="1" id="KW-0472">Membrane</keyword>
<feature type="transmembrane region" description="Helical" evidence="1">
    <location>
        <begin position="114"/>
        <end position="138"/>
    </location>
</feature>
<keyword evidence="1" id="KW-0812">Transmembrane</keyword>
<evidence type="ECO:0000313" key="2">
    <source>
        <dbReference type="EMBL" id="HIS66218.1"/>
    </source>
</evidence>